<protein>
    <submittedName>
        <fullName evidence="1">Uncharacterized protein</fullName>
    </submittedName>
</protein>
<proteinExistence type="predicted"/>
<accession>A0ABX0R8U1</accession>
<evidence type="ECO:0000313" key="1">
    <source>
        <dbReference type="EMBL" id="NIF20553.1"/>
    </source>
</evidence>
<sequence length="59" mass="6797">MTIEIRELIIEARVTDDINDQPPAASLSPVTEADLVNRISRQVMSQVMAKIRDEAWRFR</sequence>
<evidence type="ECO:0000313" key="2">
    <source>
        <dbReference type="Proteomes" id="UP001515683"/>
    </source>
</evidence>
<comment type="caution">
    <text evidence="1">The sequence shown here is derived from an EMBL/GenBank/DDBJ whole genome shotgun (WGS) entry which is preliminary data.</text>
</comment>
<dbReference type="EMBL" id="VWXF01000001">
    <property type="protein sequence ID" value="NIF20553.1"/>
    <property type="molecule type" value="Genomic_DNA"/>
</dbReference>
<keyword evidence="2" id="KW-1185">Reference proteome</keyword>
<dbReference type="RefSeq" id="WP_167012503.1">
    <property type="nucleotide sequence ID" value="NZ_VWXF01000001.1"/>
</dbReference>
<dbReference type="Proteomes" id="UP001515683">
    <property type="component" value="Unassembled WGS sequence"/>
</dbReference>
<reference evidence="1 2" key="1">
    <citation type="journal article" date="2019" name="bioRxiv">
        <title>Bacteria contribute to plant secondary compound degradation in a generalist herbivore system.</title>
        <authorList>
            <person name="Francoeur C.B."/>
            <person name="Khadempour L."/>
            <person name="Moreira-Soto R.D."/>
            <person name="Gotting K."/>
            <person name="Book A.J."/>
            <person name="Pinto-Tomas A.A."/>
            <person name="Keefover-Ring K."/>
            <person name="Currie C.R."/>
        </authorList>
    </citation>
    <scope>NUCLEOTIDE SEQUENCE [LARGE SCALE GENOMIC DNA]</scope>
    <source>
        <strain evidence="1">Acro-835</strain>
    </source>
</reference>
<dbReference type="Pfam" id="PF19265">
    <property type="entry name" value="DUF5908"/>
    <property type="match status" value="1"/>
</dbReference>
<name>A0ABX0R8U1_9GAMM</name>
<dbReference type="InterPro" id="IPR045459">
    <property type="entry name" value="DUF5908"/>
</dbReference>
<gene>
    <name evidence="1" type="ORF">F3J40_02830</name>
</gene>
<organism evidence="1 2">
    <name type="scientific">Candidatus Pantoea multigeneris</name>
    <dbReference type="NCBI Taxonomy" id="2608357"/>
    <lineage>
        <taxon>Bacteria</taxon>
        <taxon>Pseudomonadati</taxon>
        <taxon>Pseudomonadota</taxon>
        <taxon>Gammaproteobacteria</taxon>
        <taxon>Enterobacterales</taxon>
        <taxon>Erwiniaceae</taxon>
        <taxon>Pantoea</taxon>
    </lineage>
</organism>